<dbReference type="Gene3D" id="3.30.70.1440">
    <property type="entry name" value="Multidrug efflux transporter AcrB pore domain"/>
    <property type="match status" value="1"/>
</dbReference>
<dbReference type="NCBIfam" id="TIGR00914">
    <property type="entry name" value="2A0601"/>
    <property type="match status" value="1"/>
</dbReference>
<keyword evidence="11" id="KW-1185">Reference proteome</keyword>
<evidence type="ECO:0000256" key="8">
    <source>
        <dbReference type="ARBA" id="ARBA00023136"/>
    </source>
</evidence>
<dbReference type="Gene3D" id="3.30.70.1430">
    <property type="entry name" value="Multidrug efflux transporter AcrB pore domain"/>
    <property type="match status" value="2"/>
</dbReference>
<dbReference type="Gene3D" id="1.20.1600.10">
    <property type="entry name" value="Outer membrane efflux proteins (OEP)"/>
    <property type="match status" value="1"/>
</dbReference>
<evidence type="ECO:0000313" key="10">
    <source>
        <dbReference type="EMBL" id="PVW12857.1"/>
    </source>
</evidence>
<name>A0A2U0HVI5_9FLAO</name>
<keyword evidence="6 9" id="KW-0812">Transmembrane</keyword>
<keyword evidence="7 9" id="KW-1133">Transmembrane helix</keyword>
<dbReference type="GO" id="GO:0008324">
    <property type="term" value="F:monoatomic cation transmembrane transporter activity"/>
    <property type="evidence" value="ECO:0007669"/>
    <property type="project" value="InterPro"/>
</dbReference>
<keyword evidence="5" id="KW-1003">Cell membrane</keyword>
<protein>
    <submittedName>
        <fullName evidence="10">CusA/CzcA family heavy metal efflux RND transporter</fullName>
    </submittedName>
</protein>
<comment type="similarity">
    <text evidence="2">Belongs to the outer membrane factor (OMF) (TC 1.B.17) family.</text>
</comment>
<feature type="transmembrane region" description="Helical" evidence="9">
    <location>
        <begin position="367"/>
        <end position="387"/>
    </location>
</feature>
<feature type="transmembrane region" description="Helical" evidence="9">
    <location>
        <begin position="444"/>
        <end position="466"/>
    </location>
</feature>
<reference evidence="10 11" key="1">
    <citation type="submission" date="2018-04" db="EMBL/GenBank/DDBJ databases">
        <title>Marixanthomonas spongiae HN-E44 sp. nov., isolated from a marine sponge.</title>
        <authorList>
            <person name="Luo L."/>
            <person name="Zhuang L."/>
        </authorList>
    </citation>
    <scope>NUCLEOTIDE SEQUENCE [LARGE SCALE GENOMIC DNA]</scope>
    <source>
        <strain evidence="10 11">HN-E44</strain>
    </source>
</reference>
<dbReference type="SUPFAM" id="SSF82866">
    <property type="entry name" value="Multidrug efflux transporter AcrB transmembrane domain"/>
    <property type="match status" value="2"/>
</dbReference>
<gene>
    <name evidence="10" type="ORF">DDV96_14640</name>
</gene>
<feature type="transmembrane region" description="Helical" evidence="9">
    <location>
        <begin position="1043"/>
        <end position="1065"/>
    </location>
</feature>
<dbReference type="RefSeq" id="WP_116695523.1">
    <property type="nucleotide sequence ID" value="NZ_QEHR01000012.1"/>
</dbReference>
<accession>A0A2U0HVI5</accession>
<dbReference type="PRINTS" id="PR00702">
    <property type="entry name" value="ACRIFLAVINRP"/>
</dbReference>
<dbReference type="InterPro" id="IPR027463">
    <property type="entry name" value="AcrB_DN_DC_subdom"/>
</dbReference>
<feature type="transmembrane region" description="Helical" evidence="9">
    <location>
        <begin position="341"/>
        <end position="360"/>
    </location>
</feature>
<keyword evidence="4" id="KW-0813">Transport</keyword>
<dbReference type="SUPFAM" id="SSF82714">
    <property type="entry name" value="Multidrug efflux transporter AcrB TolC docking domain, DN and DC subdomains"/>
    <property type="match status" value="2"/>
</dbReference>
<dbReference type="Pfam" id="PF02321">
    <property type="entry name" value="OEP"/>
    <property type="match status" value="1"/>
</dbReference>
<evidence type="ECO:0000256" key="2">
    <source>
        <dbReference type="ARBA" id="ARBA00007613"/>
    </source>
</evidence>
<dbReference type="Gene3D" id="3.30.2090.10">
    <property type="entry name" value="Multidrug efflux transporter AcrB TolC docking domain, DN and DC subdomains"/>
    <property type="match status" value="2"/>
</dbReference>
<dbReference type="GO" id="GO:0005886">
    <property type="term" value="C:plasma membrane"/>
    <property type="evidence" value="ECO:0007669"/>
    <property type="project" value="UniProtKB-SubCell"/>
</dbReference>
<feature type="transmembrane region" description="Helical" evidence="9">
    <location>
        <begin position="1005"/>
        <end position="1031"/>
    </location>
</feature>
<evidence type="ECO:0000313" key="11">
    <source>
        <dbReference type="Proteomes" id="UP000245962"/>
    </source>
</evidence>
<dbReference type="PANTHER" id="PTHR32063">
    <property type="match status" value="1"/>
</dbReference>
<comment type="subcellular location">
    <subcellularLocation>
        <location evidence="1">Cell membrane</location>
        <topology evidence="1">Multi-pass membrane protein</topology>
    </subcellularLocation>
</comment>
<dbReference type="GO" id="GO:0042910">
    <property type="term" value="F:xenobiotic transmembrane transporter activity"/>
    <property type="evidence" value="ECO:0007669"/>
    <property type="project" value="TreeGrafter"/>
</dbReference>
<comment type="similarity">
    <text evidence="3">Belongs to the resistance-nodulation-cell division (RND) (TC 2.A.6) family.</text>
</comment>
<dbReference type="Pfam" id="PF00873">
    <property type="entry name" value="ACR_tran"/>
    <property type="match status" value="1"/>
</dbReference>
<organism evidence="10 11">
    <name type="scientific">Marixanthomonas spongiae</name>
    <dbReference type="NCBI Taxonomy" id="2174845"/>
    <lineage>
        <taxon>Bacteria</taxon>
        <taxon>Pseudomonadati</taxon>
        <taxon>Bacteroidota</taxon>
        <taxon>Flavobacteriia</taxon>
        <taxon>Flavobacteriales</taxon>
        <taxon>Flavobacteriaceae</taxon>
        <taxon>Marixanthomonas</taxon>
    </lineage>
</organism>
<evidence type="ECO:0000256" key="6">
    <source>
        <dbReference type="ARBA" id="ARBA00022692"/>
    </source>
</evidence>
<sequence>MINKIIDFSINNKFIVGLMTLALIGAGIWSMTKVPIDAVPDITNNQVQVITQSPNLGTEDIEQFVTYPVEVAMSNLPNVSEIRSVSRFGLSVVTIVFDDDMGIYLPRQLVAEKLTEVQEQIPNEFGRPFMGPISTGLGEIYQYTLEVDEAYKDEYTATELRSMQDWIVRRQMAMVPGVIEVNAVGGNKKQYEVAVDPDELRAIGITISDVYTALENNNQNTGGAYIEKNHQANFIRGEGLARTVSDIENIVVQNRKGIPITIKDVGTVTIGSAVRYGALTKNGKGEAVGGMILMLKGANSNEVIENVKERVAQIQKSLPEGVTIVPFLDRSELIAETTGTVTGNLLEGGLIVIFVLVLLLGNWRGGLIVASTIPLSLLFAFILMSVFDVWANLMSLGAIDFGIIVDGAVIIVEGTVFMLYSYLRKNKTITKETKNEVTAKASKKMMNAAFFGQLIILIVFLPILALEGVEGKMFKPMALTFIFAMIGAMILCLTYVPMVSSLFLKVSKPEKRSYGDKFVNWVERKYQPLLNTSLKKGKLIIGIAIGFFALAIITFTQMGGEFIPQLDEGDIAFHAILKPGSSLSESIETTTKVERIVKAQFPEATDVISRIGVADVPTDPMPMDIADVFVILKPTDEWTSADSKEELVNKIKEAVSVVPGVNFEFTQPIEMRFNELLTGVREDVAIKLFGEDLDILASKAEEMGKLIGDIPGVADMKVEATDGLPQITIDYNRSKIAQYGLDIHTLNNTVQAAFAGGTAGVIFEGEKRFDLVVRLKEQNRTNISDIENLYVNIPNGSQIPLRELAKISYEPGPMQISRDNTNRRTYVGINIRDRDVKSVVKDIQAKLDAEFELPPGYYIRYGGAFENLERASNKLQTVVPIALILIFILIYFALQSFPQTVMIYLAIPMATIGGIFALWLRDMPFSISAGVGFIVLFGVAVLNGLVMISGLNELKEEGVTNLKDRIIQGTKRRIRPIMLTAFTDILGFLPMAISTSAGAEVQRPLATVVIGGLVTSTLLTLFILPICYQWIEKRKERKMMRKPALATTVLLIGLLGSSAFVPTYGQEVSETQTNLTKDLLLITLAEAVETAQENYPLLKQKQLEIERESAMKAAAYDFGTTTVFTSGEELNDERGVYTTIGIGQQNIDLLGIGAKNKQRKQHIALAETALELSELQVAQAVKEAWSKAFQEKRKYQLYKELDSIYTRFTEAVSLNYEVEAISKLEYASAKNQAFQIKNKKQQTWSDYQVALQQLNIWLVSDTFYTVPDSFEANTLKMQALSSTLTEHPELQLSEQQIKTAEADYKAARANLLPTFNLQGGLQKVNGSTGFYKYQVGISVPLFSGTERSKAKAARIDAEIAKNQATFNKQQLEATYQQAVQTFQKWEDSWQFYKEEALPLAKEQRQGALLAYKEGAVDYAAFTQLIRDAIQTELDALDALHNYLQAVFQLHYFNN</sequence>
<evidence type="ECO:0000256" key="3">
    <source>
        <dbReference type="ARBA" id="ARBA00010942"/>
    </source>
</evidence>
<dbReference type="SUPFAM" id="SSF82693">
    <property type="entry name" value="Multidrug efflux transporter AcrB pore domain, PN1, PN2, PC1 and PC2 subdomains"/>
    <property type="match status" value="3"/>
</dbReference>
<feature type="transmembrane region" description="Helical" evidence="9">
    <location>
        <begin position="875"/>
        <end position="894"/>
    </location>
</feature>
<dbReference type="GO" id="GO:0015562">
    <property type="term" value="F:efflux transmembrane transporter activity"/>
    <property type="evidence" value="ECO:0007669"/>
    <property type="project" value="InterPro"/>
</dbReference>
<feature type="transmembrane region" description="Helical" evidence="9">
    <location>
        <begin position="478"/>
        <end position="504"/>
    </location>
</feature>
<feature type="transmembrane region" description="Helical" evidence="9">
    <location>
        <begin position="539"/>
        <end position="558"/>
    </location>
</feature>
<evidence type="ECO:0000256" key="4">
    <source>
        <dbReference type="ARBA" id="ARBA00022448"/>
    </source>
</evidence>
<evidence type="ECO:0000256" key="1">
    <source>
        <dbReference type="ARBA" id="ARBA00004651"/>
    </source>
</evidence>
<keyword evidence="8 9" id="KW-0472">Membrane</keyword>
<dbReference type="PANTHER" id="PTHR32063:SF24">
    <property type="entry name" value="CATION EFFLUX SYSTEM (ACRB_ACRD_ACRF FAMILY)"/>
    <property type="match status" value="1"/>
</dbReference>
<dbReference type="InterPro" id="IPR003423">
    <property type="entry name" value="OMP_efflux"/>
</dbReference>
<proteinExistence type="inferred from homology"/>
<dbReference type="InterPro" id="IPR004763">
    <property type="entry name" value="CusA-like"/>
</dbReference>
<dbReference type="Gene3D" id="1.20.1640.10">
    <property type="entry name" value="Multidrug efflux transporter AcrB transmembrane domain"/>
    <property type="match status" value="2"/>
</dbReference>
<dbReference type="InterPro" id="IPR001036">
    <property type="entry name" value="Acrflvin-R"/>
</dbReference>
<feature type="transmembrane region" description="Helical" evidence="9">
    <location>
        <begin position="399"/>
        <end position="423"/>
    </location>
</feature>
<dbReference type="Gene3D" id="3.30.70.1320">
    <property type="entry name" value="Multidrug efflux transporter AcrB pore domain like"/>
    <property type="match status" value="1"/>
</dbReference>
<feature type="transmembrane region" description="Helical" evidence="9">
    <location>
        <begin position="12"/>
        <end position="31"/>
    </location>
</feature>
<feature type="transmembrane region" description="Helical" evidence="9">
    <location>
        <begin position="926"/>
        <end position="952"/>
    </location>
</feature>
<dbReference type="EMBL" id="QEHR01000012">
    <property type="protein sequence ID" value="PVW12857.1"/>
    <property type="molecule type" value="Genomic_DNA"/>
</dbReference>
<evidence type="ECO:0000256" key="7">
    <source>
        <dbReference type="ARBA" id="ARBA00022989"/>
    </source>
</evidence>
<feature type="transmembrane region" description="Helical" evidence="9">
    <location>
        <begin position="973"/>
        <end position="993"/>
    </location>
</feature>
<dbReference type="SUPFAM" id="SSF56954">
    <property type="entry name" value="Outer membrane efflux proteins (OEP)"/>
    <property type="match status" value="1"/>
</dbReference>
<evidence type="ECO:0000256" key="9">
    <source>
        <dbReference type="SAM" id="Phobius"/>
    </source>
</evidence>
<dbReference type="Proteomes" id="UP000245962">
    <property type="component" value="Unassembled WGS sequence"/>
</dbReference>
<comment type="caution">
    <text evidence="10">The sequence shown here is derived from an EMBL/GenBank/DDBJ whole genome shotgun (WGS) entry which is preliminary data.</text>
</comment>
<feature type="transmembrane region" description="Helical" evidence="9">
    <location>
        <begin position="901"/>
        <end position="920"/>
    </location>
</feature>
<dbReference type="OrthoDB" id="9758757at2"/>
<evidence type="ECO:0000256" key="5">
    <source>
        <dbReference type="ARBA" id="ARBA00022475"/>
    </source>
</evidence>